<dbReference type="Proteomes" id="UP000481153">
    <property type="component" value="Unassembled WGS sequence"/>
</dbReference>
<comment type="caution">
    <text evidence="1">The sequence shown here is derived from an EMBL/GenBank/DDBJ whole genome shotgun (WGS) entry which is preliminary data.</text>
</comment>
<protein>
    <submittedName>
        <fullName evidence="1">Uncharacterized protein</fullName>
    </submittedName>
</protein>
<evidence type="ECO:0000313" key="1">
    <source>
        <dbReference type="EMBL" id="KAF0727413.1"/>
    </source>
</evidence>
<organism evidence="1 2">
    <name type="scientific">Aphanomyces euteiches</name>
    <dbReference type="NCBI Taxonomy" id="100861"/>
    <lineage>
        <taxon>Eukaryota</taxon>
        <taxon>Sar</taxon>
        <taxon>Stramenopiles</taxon>
        <taxon>Oomycota</taxon>
        <taxon>Saprolegniomycetes</taxon>
        <taxon>Saprolegniales</taxon>
        <taxon>Verrucalvaceae</taxon>
        <taxon>Aphanomyces</taxon>
    </lineage>
</organism>
<reference evidence="1 2" key="1">
    <citation type="submission" date="2019-07" db="EMBL/GenBank/DDBJ databases">
        <title>Genomics analysis of Aphanomyces spp. identifies a new class of oomycete effector associated with host adaptation.</title>
        <authorList>
            <person name="Gaulin E."/>
        </authorList>
    </citation>
    <scope>NUCLEOTIDE SEQUENCE [LARGE SCALE GENOMIC DNA]</scope>
    <source>
        <strain evidence="1 2">ATCC 201684</strain>
    </source>
</reference>
<keyword evidence="2" id="KW-1185">Reference proteome</keyword>
<accession>A0A6G0WJJ4</accession>
<dbReference type="EMBL" id="VJMJ01000197">
    <property type="protein sequence ID" value="KAF0727413.1"/>
    <property type="molecule type" value="Genomic_DNA"/>
</dbReference>
<evidence type="ECO:0000313" key="2">
    <source>
        <dbReference type="Proteomes" id="UP000481153"/>
    </source>
</evidence>
<gene>
    <name evidence="1" type="ORF">Ae201684_014526</name>
</gene>
<sequence>MLYEALEDIKSLQTWQQDEISQGVSKDNSKLNDLTWEDGGFMHLGTFKKDQYGHPNVMRYPKRSSSFDAT</sequence>
<dbReference type="AlphaFoldDB" id="A0A6G0WJJ4"/>
<proteinExistence type="predicted"/>
<name>A0A6G0WJJ4_9STRA</name>